<evidence type="ECO:0000259" key="1">
    <source>
        <dbReference type="PROSITE" id="PS50943"/>
    </source>
</evidence>
<evidence type="ECO:0000313" key="3">
    <source>
        <dbReference type="Proteomes" id="UP000074382"/>
    </source>
</evidence>
<dbReference type="OrthoDB" id="4966777at2"/>
<dbReference type="GO" id="GO:0003677">
    <property type="term" value="F:DNA binding"/>
    <property type="evidence" value="ECO:0007669"/>
    <property type="project" value="InterPro"/>
</dbReference>
<accession>A0A147KE91</accession>
<dbReference type="InterPro" id="IPR001387">
    <property type="entry name" value="Cro/C1-type_HTH"/>
</dbReference>
<dbReference type="InterPro" id="IPR043917">
    <property type="entry name" value="DUF5753"/>
</dbReference>
<dbReference type="PROSITE" id="PS50943">
    <property type="entry name" value="HTH_CROC1"/>
    <property type="match status" value="1"/>
</dbReference>
<organism evidence="2 3">
    <name type="scientific">Thermobifida cellulosilytica TB100</name>
    <dbReference type="NCBI Taxonomy" id="665004"/>
    <lineage>
        <taxon>Bacteria</taxon>
        <taxon>Bacillati</taxon>
        <taxon>Actinomycetota</taxon>
        <taxon>Actinomycetes</taxon>
        <taxon>Streptosporangiales</taxon>
        <taxon>Nocardiopsidaceae</taxon>
        <taxon>Thermobifida</taxon>
    </lineage>
</organism>
<dbReference type="Pfam" id="PF19054">
    <property type="entry name" value="DUF5753"/>
    <property type="match status" value="1"/>
</dbReference>
<evidence type="ECO:0000313" key="2">
    <source>
        <dbReference type="EMBL" id="KUP95588.1"/>
    </source>
</evidence>
<dbReference type="SUPFAM" id="SSF47413">
    <property type="entry name" value="lambda repressor-like DNA-binding domains"/>
    <property type="match status" value="1"/>
</dbReference>
<dbReference type="InterPro" id="IPR010982">
    <property type="entry name" value="Lambda_DNA-bd_dom_sf"/>
</dbReference>
<dbReference type="AlphaFoldDB" id="A0A147KE91"/>
<keyword evidence="3" id="KW-1185">Reference proteome</keyword>
<dbReference type="SMART" id="SM00530">
    <property type="entry name" value="HTH_XRE"/>
    <property type="match status" value="1"/>
</dbReference>
<feature type="domain" description="HTH cro/C1-type" evidence="1">
    <location>
        <begin position="13"/>
        <end position="69"/>
    </location>
</feature>
<dbReference type="PATRIC" id="fig|665004.4.peg.3925"/>
<name>A0A147KE91_THECS</name>
<comment type="caution">
    <text evidence="2">The sequence shown here is derived from an EMBL/GenBank/DDBJ whole genome shotgun (WGS) entry which is preliminary data.</text>
</comment>
<sequence>MLQQARQALAVRLREIRVEAGLTASALAAAAGWHRTKVSKLEHSATMPSAEDIRTWCRLCGAEDQAAELVSSLVAVDTMWTEWRRLERTGLRHVQEAVLPLWERTRRIRIYSSWLIPGPLQTEGYIRALLDATRRRRKLLDDVDQATAVRLAKQDVLYKGEHRFAILLEESVLRYRIGGPAVLETQLRHLLSVMSLPSVSLGIIPLDADRSLLRPVEMFFMFDEVQVNVEFVSGWLRGTTPREIAMYDQTFGLLSRMAVHGKRAREIVVNALDILGG</sequence>
<dbReference type="Pfam" id="PF13560">
    <property type="entry name" value="HTH_31"/>
    <property type="match status" value="1"/>
</dbReference>
<dbReference type="Gene3D" id="1.10.260.40">
    <property type="entry name" value="lambda repressor-like DNA-binding domains"/>
    <property type="match status" value="1"/>
</dbReference>
<dbReference type="Proteomes" id="UP000074382">
    <property type="component" value="Unassembled WGS sequence"/>
</dbReference>
<reference evidence="3" key="1">
    <citation type="journal article" date="2017" name="Acta Aliment.">
        <title>Plant polysaccharide degrading enzyme system of Thermpbifida cellulosilytica TB100 revealed by de novo genome project data.</title>
        <authorList>
            <person name="Toth A."/>
            <person name="Baka E."/>
            <person name="Luzics S."/>
            <person name="Bata-Vidacs I."/>
            <person name="Nagy I."/>
            <person name="Balint B."/>
            <person name="Herceg R."/>
            <person name="Olasz F."/>
            <person name="Wilk T."/>
            <person name="Nagy T."/>
            <person name="Kriszt B."/>
            <person name="Nagy I."/>
            <person name="Kukolya J."/>
        </authorList>
    </citation>
    <scope>NUCLEOTIDE SEQUENCE [LARGE SCALE GENOMIC DNA]</scope>
    <source>
        <strain evidence="3">TB100</strain>
    </source>
</reference>
<gene>
    <name evidence="2" type="ORF">AC529_16755</name>
</gene>
<dbReference type="EMBL" id="LGEM01000119">
    <property type="protein sequence ID" value="KUP95588.1"/>
    <property type="molecule type" value="Genomic_DNA"/>
</dbReference>
<dbReference type="STRING" id="665004.AC529_16755"/>
<proteinExistence type="predicted"/>
<protein>
    <submittedName>
        <fullName evidence="2">XRE family transcriptional regulator</fullName>
    </submittedName>
</protein>